<dbReference type="EMBL" id="SNRW01012195">
    <property type="protein sequence ID" value="KAA6374142.1"/>
    <property type="molecule type" value="Genomic_DNA"/>
</dbReference>
<gene>
    <name evidence="1" type="ORF">EZS28_030331</name>
</gene>
<name>A0A5J4UVK8_9EUKA</name>
<protein>
    <submittedName>
        <fullName evidence="1">Uncharacterized protein</fullName>
    </submittedName>
</protein>
<proteinExistence type="predicted"/>
<comment type="caution">
    <text evidence="1">The sequence shown here is derived from an EMBL/GenBank/DDBJ whole genome shotgun (WGS) entry which is preliminary data.</text>
</comment>
<reference evidence="1 2" key="1">
    <citation type="submission" date="2019-03" db="EMBL/GenBank/DDBJ databases">
        <title>Single cell metagenomics reveals metabolic interactions within the superorganism composed of flagellate Streblomastix strix and complex community of Bacteroidetes bacteria on its surface.</title>
        <authorList>
            <person name="Treitli S.C."/>
            <person name="Kolisko M."/>
            <person name="Husnik F."/>
            <person name="Keeling P."/>
            <person name="Hampl V."/>
        </authorList>
    </citation>
    <scope>NUCLEOTIDE SEQUENCE [LARGE SCALE GENOMIC DNA]</scope>
    <source>
        <strain evidence="1">ST1C</strain>
    </source>
</reference>
<evidence type="ECO:0000313" key="2">
    <source>
        <dbReference type="Proteomes" id="UP000324800"/>
    </source>
</evidence>
<sequence length="67" mass="7768">MIFAPIWPGQSWCTKLKNLYTKFLFLGSAERILEMGQRMKDNDLKFLPGNMGAFLVNLSQMKEEIQV</sequence>
<evidence type="ECO:0000313" key="1">
    <source>
        <dbReference type="EMBL" id="KAA6374142.1"/>
    </source>
</evidence>
<organism evidence="1 2">
    <name type="scientific">Streblomastix strix</name>
    <dbReference type="NCBI Taxonomy" id="222440"/>
    <lineage>
        <taxon>Eukaryota</taxon>
        <taxon>Metamonada</taxon>
        <taxon>Preaxostyla</taxon>
        <taxon>Oxymonadida</taxon>
        <taxon>Streblomastigidae</taxon>
        <taxon>Streblomastix</taxon>
    </lineage>
</organism>
<dbReference type="OrthoDB" id="6083831at2759"/>
<dbReference type="Proteomes" id="UP000324800">
    <property type="component" value="Unassembled WGS sequence"/>
</dbReference>
<accession>A0A5J4UVK8</accession>
<dbReference type="AlphaFoldDB" id="A0A5J4UVK8"/>